<dbReference type="Pfam" id="PF01129">
    <property type="entry name" value="ART"/>
    <property type="match status" value="1"/>
</dbReference>
<keyword evidence="6" id="KW-0677">Repeat</keyword>
<sequence>MNRFGDIDYSLTRLPPVYGYHVQQLVSLEKSLELLQSQINGLNHFIKVAKQRCYYPNDYGLTHDESASIYVYTMEWGDESLYRLLNKSLRDQNRNALTIWFPYLKLFDTALDKLPNFKGNVWRGVLNDIGKNFKKDEKFTWWSFNSCSSSINIIKDFLKNEINSTIFLIEITNGKNISGFTDQEEENEIILKMGTDFYVKEDVLEHPKGSFHVHLIQIHFDDEQSLASAMNHLQIQMMKKEIQLKKWKQNAKIVAGGNGDGKKLNQLSGSQGIYVDKNQNIFIADYENDRIIQWRRNENEGIIVADGNGKGNRIDQLNYPIDMIVDEENNSVIIADTGNKRVMKWLFNQNQQEILIENILCSGLTKDKHGFIYVSDYEKNEVRKWKIGGKKGKKGILVAGGNGKGNQRNRLNSPTFIFVDNDQSIYVSDLGNHRVMKWRKDAREGIVVAGGNGKGNDLSQLSYPTGIIVDDFGRIYVADQWNDRIMRWSDERREGEIIVGGNGRGNELNQLFYPKGLSFDVEGNIYVSDCGNNRILRFDLISS</sequence>
<dbReference type="AlphaFoldDB" id="A0A815TWM6"/>
<keyword evidence="13" id="KW-1185">Reference proteome</keyword>
<keyword evidence="5" id="KW-0732">Signal</keyword>
<dbReference type="Gene3D" id="2.40.10.500">
    <property type="match status" value="1"/>
</dbReference>
<comment type="catalytic activity">
    <reaction evidence="8 10">
        <text>L-arginyl-[protein] + NAD(+) = N(omega)-(ADP-D-ribosyl)-L-arginyl-[protein] + nicotinamide + H(+)</text>
        <dbReference type="Rhea" id="RHEA:19149"/>
        <dbReference type="Rhea" id="RHEA-COMP:10532"/>
        <dbReference type="Rhea" id="RHEA-COMP:15087"/>
        <dbReference type="ChEBI" id="CHEBI:15378"/>
        <dbReference type="ChEBI" id="CHEBI:17154"/>
        <dbReference type="ChEBI" id="CHEBI:29965"/>
        <dbReference type="ChEBI" id="CHEBI:57540"/>
        <dbReference type="ChEBI" id="CHEBI:142554"/>
        <dbReference type="EC" id="2.4.2.31"/>
    </reaction>
</comment>
<evidence type="ECO:0000256" key="6">
    <source>
        <dbReference type="ARBA" id="ARBA00022737"/>
    </source>
</evidence>
<evidence type="ECO:0000313" key="11">
    <source>
        <dbReference type="EMBL" id="CAF1513992.1"/>
    </source>
</evidence>
<dbReference type="EMBL" id="CAJNOR010008282">
    <property type="protein sequence ID" value="CAF1631107.1"/>
    <property type="molecule type" value="Genomic_DNA"/>
</dbReference>
<dbReference type="GO" id="GO:0016779">
    <property type="term" value="F:nucleotidyltransferase activity"/>
    <property type="evidence" value="ECO:0007669"/>
    <property type="project" value="UniProtKB-KW"/>
</dbReference>
<dbReference type="InterPro" id="IPR001258">
    <property type="entry name" value="NHL_repeat"/>
</dbReference>
<keyword evidence="10" id="KW-0520">NAD</keyword>
<name>A0A815TWM6_ADIRI</name>
<dbReference type="Proteomes" id="UP000663828">
    <property type="component" value="Unassembled WGS sequence"/>
</dbReference>
<keyword evidence="10" id="KW-0521">NADP</keyword>
<dbReference type="GO" id="GO:0106274">
    <property type="term" value="F:NAD+-protein-arginine ADP-ribosyltransferase activity"/>
    <property type="evidence" value="ECO:0007669"/>
    <property type="project" value="UniProtKB-EC"/>
</dbReference>
<evidence type="ECO:0000256" key="10">
    <source>
        <dbReference type="RuleBase" id="RU361228"/>
    </source>
</evidence>
<dbReference type="CDD" id="cd05819">
    <property type="entry name" value="NHL"/>
    <property type="match status" value="1"/>
</dbReference>
<dbReference type="EC" id="2.4.2.31" evidence="10"/>
<dbReference type="InterPro" id="IPR000768">
    <property type="entry name" value="ART"/>
</dbReference>
<feature type="repeat" description="NHL" evidence="9">
    <location>
        <begin position="504"/>
        <end position="541"/>
    </location>
</feature>
<evidence type="ECO:0000256" key="4">
    <source>
        <dbReference type="ARBA" id="ARBA00022695"/>
    </source>
</evidence>
<evidence type="ECO:0000256" key="3">
    <source>
        <dbReference type="ARBA" id="ARBA00022679"/>
    </source>
</evidence>
<dbReference type="Gene3D" id="3.90.176.10">
    <property type="entry name" value="Toxin ADP-ribosyltransferase, Chain A, domain 1"/>
    <property type="match status" value="1"/>
</dbReference>
<gene>
    <name evidence="11" type="ORF">EDS130_LOCUS43431</name>
    <name evidence="12" type="ORF">XAT740_LOCUS51670</name>
</gene>
<dbReference type="PROSITE" id="PS51996">
    <property type="entry name" value="TR_MART"/>
    <property type="match status" value="1"/>
</dbReference>
<dbReference type="Gene3D" id="2.120.10.30">
    <property type="entry name" value="TolB, C-terminal domain"/>
    <property type="match status" value="2"/>
</dbReference>
<reference evidence="11" key="1">
    <citation type="submission" date="2021-02" db="EMBL/GenBank/DDBJ databases">
        <authorList>
            <person name="Nowell W R."/>
        </authorList>
    </citation>
    <scope>NUCLEOTIDE SEQUENCE</scope>
</reference>
<proteinExistence type="inferred from homology"/>
<evidence type="ECO:0000313" key="12">
    <source>
        <dbReference type="EMBL" id="CAF1631107.1"/>
    </source>
</evidence>
<keyword evidence="7" id="KW-0325">Glycoprotein</keyword>
<dbReference type="InterPro" id="IPR011042">
    <property type="entry name" value="6-blade_b-propeller_TolB-like"/>
</dbReference>
<dbReference type="PANTHER" id="PTHR10680">
    <property type="entry name" value="PEPTIDYL-GLYCINE ALPHA-AMIDATING MONOOXYGENASE"/>
    <property type="match status" value="1"/>
</dbReference>
<evidence type="ECO:0000256" key="5">
    <source>
        <dbReference type="ARBA" id="ARBA00022729"/>
    </source>
</evidence>
<dbReference type="EMBL" id="CAJNOJ010000716">
    <property type="protein sequence ID" value="CAF1513992.1"/>
    <property type="molecule type" value="Genomic_DNA"/>
</dbReference>
<organism evidence="11 14">
    <name type="scientific">Adineta ricciae</name>
    <name type="common">Rotifer</name>
    <dbReference type="NCBI Taxonomy" id="249248"/>
    <lineage>
        <taxon>Eukaryota</taxon>
        <taxon>Metazoa</taxon>
        <taxon>Spiralia</taxon>
        <taxon>Gnathifera</taxon>
        <taxon>Rotifera</taxon>
        <taxon>Eurotatoria</taxon>
        <taxon>Bdelloidea</taxon>
        <taxon>Adinetida</taxon>
        <taxon>Adinetidae</taxon>
        <taxon>Adineta</taxon>
    </lineage>
</organism>
<evidence type="ECO:0000256" key="9">
    <source>
        <dbReference type="PROSITE-ProRule" id="PRU00504"/>
    </source>
</evidence>
<comment type="similarity">
    <text evidence="1 10">Belongs to the Arg-specific ADP-ribosyltransferase family.</text>
</comment>
<evidence type="ECO:0000256" key="8">
    <source>
        <dbReference type="ARBA" id="ARBA00047597"/>
    </source>
</evidence>
<protein>
    <recommendedName>
        <fullName evidence="10">NAD(P)(+)--arginine ADP-ribosyltransferase</fullName>
        <ecNumber evidence="10">2.4.2.31</ecNumber>
    </recommendedName>
    <alternativeName>
        <fullName evidence="10">Mono(ADP-ribosyl)transferase</fullName>
    </alternativeName>
</protein>
<evidence type="ECO:0000313" key="14">
    <source>
        <dbReference type="Proteomes" id="UP000663852"/>
    </source>
</evidence>
<keyword evidence="4" id="KW-0548">Nucleotidyltransferase</keyword>
<dbReference type="Pfam" id="PF01436">
    <property type="entry name" value="NHL"/>
    <property type="match status" value="1"/>
</dbReference>
<keyword evidence="3 10" id="KW-0808">Transferase</keyword>
<dbReference type="PROSITE" id="PS51125">
    <property type="entry name" value="NHL"/>
    <property type="match status" value="1"/>
</dbReference>
<dbReference type="SUPFAM" id="SSF56399">
    <property type="entry name" value="ADP-ribosylation"/>
    <property type="match status" value="1"/>
</dbReference>
<dbReference type="PANTHER" id="PTHR10680:SF14">
    <property type="entry name" value="PEPTIDYL-GLYCINE ALPHA-AMIDATING MONOOXYGENASE"/>
    <property type="match status" value="1"/>
</dbReference>
<comment type="caution">
    <text evidence="11">The sequence shown here is derived from an EMBL/GenBank/DDBJ whole genome shotgun (WGS) entry which is preliminary data.</text>
</comment>
<evidence type="ECO:0000256" key="1">
    <source>
        <dbReference type="ARBA" id="ARBA00009558"/>
    </source>
</evidence>
<keyword evidence="2 10" id="KW-0328">Glycosyltransferase</keyword>
<dbReference type="OrthoDB" id="342730at2759"/>
<dbReference type="SUPFAM" id="SSF101898">
    <property type="entry name" value="NHL repeat"/>
    <property type="match status" value="1"/>
</dbReference>
<accession>A0A815TWM6</accession>
<evidence type="ECO:0000256" key="7">
    <source>
        <dbReference type="ARBA" id="ARBA00023180"/>
    </source>
</evidence>
<evidence type="ECO:0000313" key="13">
    <source>
        <dbReference type="Proteomes" id="UP000663828"/>
    </source>
</evidence>
<dbReference type="Proteomes" id="UP000663852">
    <property type="component" value="Unassembled WGS sequence"/>
</dbReference>
<evidence type="ECO:0000256" key="2">
    <source>
        <dbReference type="ARBA" id="ARBA00022676"/>
    </source>
</evidence>